<comment type="cofactor">
    <cofactor evidence="1">
        <name>Mn(2+)</name>
        <dbReference type="ChEBI" id="CHEBI:29035"/>
    </cofactor>
</comment>
<reference evidence="14" key="1">
    <citation type="submission" date="2023-07" db="EMBL/GenBank/DDBJ databases">
        <title>draft genome sequence of fig (Ficus carica).</title>
        <authorList>
            <person name="Takahashi T."/>
            <person name="Nishimura K."/>
        </authorList>
    </citation>
    <scope>NUCLEOTIDE SEQUENCE</scope>
</reference>
<dbReference type="InterPro" id="IPR005135">
    <property type="entry name" value="Endo/exonuclease/phosphatase"/>
</dbReference>
<dbReference type="SMART" id="SM00547">
    <property type="entry name" value="ZnF_RBZ"/>
    <property type="match status" value="2"/>
</dbReference>
<dbReference type="AlphaFoldDB" id="A0AA87ZN64"/>
<evidence type="ECO:0000259" key="13">
    <source>
        <dbReference type="PROSITE" id="PS01358"/>
    </source>
</evidence>
<dbReference type="Pfam" id="PF03372">
    <property type="entry name" value="Exo_endo_phos"/>
    <property type="match status" value="1"/>
</dbReference>
<evidence type="ECO:0000313" key="15">
    <source>
        <dbReference type="Proteomes" id="UP001187192"/>
    </source>
</evidence>
<keyword evidence="9" id="KW-0862">Zinc</keyword>
<dbReference type="PANTHER" id="PTHR15822:SF4">
    <property type="entry name" value="TYROSYL-DNA PHOSPHODIESTERASE 2"/>
    <property type="match status" value="1"/>
</dbReference>
<dbReference type="InterPro" id="IPR051547">
    <property type="entry name" value="TDP2-like"/>
</dbReference>
<evidence type="ECO:0000256" key="2">
    <source>
        <dbReference type="ARBA" id="ARBA00001946"/>
    </source>
</evidence>
<protein>
    <recommendedName>
        <fullName evidence="13">RanBP2-type domain-containing protein</fullName>
    </recommendedName>
</protein>
<evidence type="ECO:0000256" key="10">
    <source>
        <dbReference type="ARBA" id="ARBA00022842"/>
    </source>
</evidence>
<dbReference type="InterPro" id="IPR036691">
    <property type="entry name" value="Endo/exonu/phosph_ase_sf"/>
</dbReference>
<proteinExistence type="predicted"/>
<accession>A0AA87ZN64</accession>
<sequence>MPISFSKAFLQNLNTVNPRRRRSHLCCPASVAMSWACKRCTFLNPSSQKSSCQVCLSPSPMPSSSSPSSSSSSSSSVPKWSCKACTFLNPYNNTNCDICHARAPVSSLSGFDDLNDTALDTHLDSSIGSVFFPLQPCKRTEVFDSVPADPRVSPDSGGGFQPVKLKASVKPAATVSGGSVWFLTSDYYPCVEDSGSSKGPNKLKILSYNVWFREDLELQKRMKALGDLIELHSPEVICFQEVTPNIYAIFQQSSWWRVYDCSVSNQTAFSRPYFCILLSKLPVKSFSCRPFVNSIMGRELCVAEIEVQKGQLLIVATSHLESPCPGPPTWDQMFSKERVEQAAEALNFLKKNENVVFGGDMNWDDKLDGQFPLPDGWNDAWAKLRPAENGWTYDTKSNQMLSGNRTLQKRLDRLVCKLHDFKISGIEMIGMEEIPGISYIKEKKVKKEIKRLELPVLPSDHYGLLLTICSQ</sequence>
<keyword evidence="5" id="KW-0479">Metal-binding</keyword>
<evidence type="ECO:0000256" key="11">
    <source>
        <dbReference type="ARBA" id="ARBA00023204"/>
    </source>
</evidence>
<evidence type="ECO:0000256" key="4">
    <source>
        <dbReference type="ARBA" id="ARBA00022722"/>
    </source>
</evidence>
<keyword evidence="7" id="KW-0863">Zinc-finger</keyword>
<dbReference type="PANTHER" id="PTHR15822">
    <property type="entry name" value="TRAF AND TNF RECEPTOR-ASSOCIATED PROTEIN"/>
    <property type="match status" value="1"/>
</dbReference>
<feature type="domain" description="RanBP2-type" evidence="13">
    <location>
        <begin position="80"/>
        <end position="99"/>
    </location>
</feature>
<dbReference type="PROSITE" id="PS01358">
    <property type="entry name" value="ZF_RANBP2_1"/>
    <property type="match status" value="1"/>
</dbReference>
<dbReference type="InterPro" id="IPR001876">
    <property type="entry name" value="Znf_RanBP2"/>
</dbReference>
<dbReference type="EMBL" id="BTGU01000006">
    <property type="protein sequence ID" value="GMN36350.1"/>
    <property type="molecule type" value="Genomic_DNA"/>
</dbReference>
<dbReference type="SUPFAM" id="SSF90209">
    <property type="entry name" value="Ran binding protein zinc finger-like"/>
    <property type="match status" value="1"/>
</dbReference>
<evidence type="ECO:0000256" key="9">
    <source>
        <dbReference type="ARBA" id="ARBA00022833"/>
    </source>
</evidence>
<evidence type="ECO:0000256" key="7">
    <source>
        <dbReference type="ARBA" id="ARBA00022771"/>
    </source>
</evidence>
<comment type="caution">
    <text evidence="14">The sequence shown here is derived from an EMBL/GenBank/DDBJ whole genome shotgun (WGS) entry which is preliminary data.</text>
</comment>
<dbReference type="Gene3D" id="2.30.30.380">
    <property type="entry name" value="Zn-finger domain of Sec23/24"/>
    <property type="match status" value="1"/>
</dbReference>
<keyword evidence="6" id="KW-0227">DNA damage</keyword>
<comment type="subcellular location">
    <subcellularLocation>
        <location evidence="3">Nucleus</location>
        <location evidence="3">PML body</location>
    </subcellularLocation>
</comment>
<keyword evidence="8" id="KW-0378">Hydrolase</keyword>
<evidence type="ECO:0000256" key="3">
    <source>
        <dbReference type="ARBA" id="ARBA00004322"/>
    </source>
</evidence>
<evidence type="ECO:0000256" key="12">
    <source>
        <dbReference type="ARBA" id="ARBA00023242"/>
    </source>
</evidence>
<dbReference type="GO" id="GO:0003697">
    <property type="term" value="F:single-stranded DNA binding"/>
    <property type="evidence" value="ECO:0007669"/>
    <property type="project" value="TreeGrafter"/>
</dbReference>
<dbReference type="GO" id="GO:0070260">
    <property type="term" value="F:5'-tyrosyl-DNA phosphodiesterase activity"/>
    <property type="evidence" value="ECO:0007669"/>
    <property type="project" value="TreeGrafter"/>
</dbReference>
<keyword evidence="11" id="KW-0234">DNA repair</keyword>
<dbReference type="Gene3D" id="3.60.10.10">
    <property type="entry name" value="Endonuclease/exonuclease/phosphatase"/>
    <property type="match status" value="1"/>
</dbReference>
<keyword evidence="12" id="KW-0539">Nucleus</keyword>
<keyword evidence="15" id="KW-1185">Reference proteome</keyword>
<comment type="cofactor">
    <cofactor evidence="2">
        <name>Mg(2+)</name>
        <dbReference type="ChEBI" id="CHEBI:18420"/>
    </cofactor>
</comment>
<evidence type="ECO:0000256" key="8">
    <source>
        <dbReference type="ARBA" id="ARBA00022801"/>
    </source>
</evidence>
<organism evidence="14 15">
    <name type="scientific">Ficus carica</name>
    <name type="common">Common fig</name>
    <dbReference type="NCBI Taxonomy" id="3494"/>
    <lineage>
        <taxon>Eukaryota</taxon>
        <taxon>Viridiplantae</taxon>
        <taxon>Streptophyta</taxon>
        <taxon>Embryophyta</taxon>
        <taxon>Tracheophyta</taxon>
        <taxon>Spermatophyta</taxon>
        <taxon>Magnoliopsida</taxon>
        <taxon>eudicotyledons</taxon>
        <taxon>Gunneridae</taxon>
        <taxon>Pentapetalae</taxon>
        <taxon>rosids</taxon>
        <taxon>fabids</taxon>
        <taxon>Rosales</taxon>
        <taxon>Moraceae</taxon>
        <taxon>Ficeae</taxon>
        <taxon>Ficus</taxon>
    </lineage>
</organism>
<dbReference type="CDD" id="cd09080">
    <property type="entry name" value="TDP2"/>
    <property type="match status" value="1"/>
</dbReference>
<dbReference type="GO" id="GO:0005737">
    <property type="term" value="C:cytoplasm"/>
    <property type="evidence" value="ECO:0007669"/>
    <property type="project" value="TreeGrafter"/>
</dbReference>
<dbReference type="FunFam" id="3.60.10.10:FF:000058">
    <property type="entry name" value="Tyrosyl-DNA phosphodiesterase 2"/>
    <property type="match status" value="1"/>
</dbReference>
<evidence type="ECO:0000256" key="1">
    <source>
        <dbReference type="ARBA" id="ARBA00001936"/>
    </source>
</evidence>
<dbReference type="GO" id="GO:0004518">
    <property type="term" value="F:nuclease activity"/>
    <property type="evidence" value="ECO:0007669"/>
    <property type="project" value="UniProtKB-KW"/>
</dbReference>
<dbReference type="Proteomes" id="UP001187192">
    <property type="component" value="Unassembled WGS sequence"/>
</dbReference>
<name>A0AA87ZN64_FICCA</name>
<evidence type="ECO:0000256" key="6">
    <source>
        <dbReference type="ARBA" id="ARBA00022763"/>
    </source>
</evidence>
<dbReference type="InterPro" id="IPR036443">
    <property type="entry name" value="Znf_RanBP2_sf"/>
</dbReference>
<dbReference type="GO" id="GO:0006302">
    <property type="term" value="P:double-strand break repair"/>
    <property type="evidence" value="ECO:0007669"/>
    <property type="project" value="TreeGrafter"/>
</dbReference>
<keyword evidence="4" id="KW-0540">Nuclease</keyword>
<evidence type="ECO:0000313" key="14">
    <source>
        <dbReference type="EMBL" id="GMN36350.1"/>
    </source>
</evidence>
<keyword evidence="10" id="KW-0460">Magnesium</keyword>
<evidence type="ECO:0000256" key="5">
    <source>
        <dbReference type="ARBA" id="ARBA00022723"/>
    </source>
</evidence>
<dbReference type="SUPFAM" id="SSF56219">
    <property type="entry name" value="DNase I-like"/>
    <property type="match status" value="1"/>
</dbReference>
<gene>
    <name evidence="14" type="ORF">TIFTF001_005947</name>
</gene>
<dbReference type="GO" id="GO:0008270">
    <property type="term" value="F:zinc ion binding"/>
    <property type="evidence" value="ECO:0007669"/>
    <property type="project" value="UniProtKB-KW"/>
</dbReference>